<reference evidence="1 2" key="1">
    <citation type="submission" date="2013-12" db="EMBL/GenBank/DDBJ databases">
        <authorList>
            <person name="Zelazny A."/>
            <person name="Olivier K."/>
            <person name="Holland S."/>
            <person name="Lenaerts A."/>
            <person name="Ordway D."/>
            <person name="DeGroote M.A."/>
            <person name="Parker T."/>
            <person name="Sizemore C."/>
            <person name="Tallon L.J."/>
            <person name="Sadzewicz L.K."/>
            <person name="Sengamalay N."/>
            <person name="Fraser C.M."/>
            <person name="Hine E."/>
            <person name="Shefchek K.A."/>
            <person name="Das S.P."/>
            <person name="Tettelin H."/>
        </authorList>
    </citation>
    <scope>NUCLEOTIDE SEQUENCE [LARGE SCALE GENOMIC DNA]</scope>
    <source>
        <strain evidence="1 2">1513</strain>
    </source>
</reference>
<proteinExistence type="predicted"/>
<dbReference type="Proteomes" id="UP000023351">
    <property type="component" value="Unassembled WGS sequence"/>
</dbReference>
<dbReference type="PATRIC" id="fig|1299321.3.peg.2880"/>
<gene>
    <name evidence="1" type="ORF">I540_2967</name>
</gene>
<dbReference type="GO" id="GO:0016787">
    <property type="term" value="F:hydrolase activity"/>
    <property type="evidence" value="ECO:0007669"/>
    <property type="project" value="UniProtKB-KW"/>
</dbReference>
<accession>X8DSB3</accession>
<sequence length="163" mass="17881">MPRGVVDGERDPGELQFVAVPDLDQLLGLGEHLALNELAQPRTDPGQRIGEHHAVIGMDVHGNPIFIGKRLRCPGVIQMPVRQQHRFRGEITLGENLLDAPDGVLPGVDDDGRAALVRRHDIAVRREHPRGKTGDQHPTSLGGGSRVFSQVWLAHSLATYILR</sequence>
<keyword evidence="1" id="KW-0378">Hydrolase</keyword>
<evidence type="ECO:0000313" key="1">
    <source>
        <dbReference type="EMBL" id="EUA70385.1"/>
    </source>
</evidence>
<protein>
    <submittedName>
        <fullName evidence="1">Zn-dependent hydrolase, glyoxylase domain protein</fullName>
    </submittedName>
</protein>
<evidence type="ECO:0000313" key="2">
    <source>
        <dbReference type="Proteomes" id="UP000023351"/>
    </source>
</evidence>
<dbReference type="EMBL" id="JAOJ01000002">
    <property type="protein sequence ID" value="EUA70385.1"/>
    <property type="molecule type" value="Genomic_DNA"/>
</dbReference>
<organism evidence="1 2">
    <name type="scientific">Mycobacteroides abscessus subsp. bolletii 1513</name>
    <dbReference type="NCBI Taxonomy" id="1299321"/>
    <lineage>
        <taxon>Bacteria</taxon>
        <taxon>Bacillati</taxon>
        <taxon>Actinomycetota</taxon>
        <taxon>Actinomycetes</taxon>
        <taxon>Mycobacteriales</taxon>
        <taxon>Mycobacteriaceae</taxon>
        <taxon>Mycobacteroides</taxon>
        <taxon>Mycobacteroides abscessus</taxon>
    </lineage>
</organism>
<name>X8DSB3_9MYCO</name>
<dbReference type="AlphaFoldDB" id="X8DSB3"/>
<comment type="caution">
    <text evidence="1">The sequence shown here is derived from an EMBL/GenBank/DDBJ whole genome shotgun (WGS) entry which is preliminary data.</text>
</comment>